<keyword evidence="1" id="KW-0862">Zinc</keyword>
<feature type="domain" description="CCHC-type" evidence="3">
    <location>
        <begin position="266"/>
        <end position="280"/>
    </location>
</feature>
<evidence type="ECO:0000313" key="4">
    <source>
        <dbReference type="EMBL" id="VFQ73316.1"/>
    </source>
</evidence>
<feature type="region of interest" description="Disordered" evidence="2">
    <location>
        <begin position="232"/>
        <end position="257"/>
    </location>
</feature>
<dbReference type="PANTHER" id="PTHR47592">
    <property type="entry name" value="PBF68 PROTEIN"/>
    <property type="match status" value="1"/>
</dbReference>
<dbReference type="GO" id="GO:0008270">
    <property type="term" value="F:zinc ion binding"/>
    <property type="evidence" value="ECO:0007669"/>
    <property type="project" value="UniProtKB-KW"/>
</dbReference>
<protein>
    <recommendedName>
        <fullName evidence="3">CCHC-type domain-containing protein</fullName>
    </recommendedName>
</protein>
<dbReference type="PANTHER" id="PTHR47592:SF27">
    <property type="entry name" value="OS08G0421700 PROTEIN"/>
    <property type="match status" value="1"/>
</dbReference>
<evidence type="ECO:0000256" key="1">
    <source>
        <dbReference type="PROSITE-ProRule" id="PRU00047"/>
    </source>
</evidence>
<keyword evidence="5" id="KW-1185">Reference proteome</keyword>
<keyword evidence="1" id="KW-0863">Zinc-finger</keyword>
<evidence type="ECO:0000313" key="5">
    <source>
        <dbReference type="Proteomes" id="UP000595140"/>
    </source>
</evidence>
<sequence>MDGFGFDTHTRNGSSSETLVVNVSAGLGGSVGQTTSINIPFGSSAAMGSTPITTFVGSSATMGSAPVTSVIGPTASTAAMVTPLGPNMASAIPVIPSLGPNTGVFTSAPVGHPTVMLPANSVKELAKFTRVGFKIWQQRMLFWLTTLNLVSQAEELILIFNECTDEGMGVSEAFQVAAIIHVLLPAWDEFRSYLKLKRKEMTLEQLLVRLRIREEGLTREKKVAVAKANIVEHPSKEGSSKGPKPNKDKKKIGPKGGVAMPKFAGKCYNCGITGHCSLECHKKPQKKKQKKKEEALCSELDAMDLCAVVTEAREAFLDEEHTDSVEEIIGSTHSDEQESHTEGERVCVLFSGDLLVDSNVLIGFDAAGFALWFI</sequence>
<dbReference type="PROSITE" id="PS50158">
    <property type="entry name" value="ZF_CCHC"/>
    <property type="match status" value="1"/>
</dbReference>
<evidence type="ECO:0000259" key="3">
    <source>
        <dbReference type="PROSITE" id="PS50158"/>
    </source>
</evidence>
<evidence type="ECO:0000256" key="2">
    <source>
        <dbReference type="SAM" id="MobiDB-lite"/>
    </source>
</evidence>
<dbReference type="InterPro" id="IPR001878">
    <property type="entry name" value="Znf_CCHC"/>
</dbReference>
<gene>
    <name evidence="4" type="ORF">CCAM_LOCUS15092</name>
</gene>
<dbReference type="EMBL" id="OOIL02001171">
    <property type="protein sequence ID" value="VFQ73316.1"/>
    <property type="molecule type" value="Genomic_DNA"/>
</dbReference>
<dbReference type="GO" id="GO:0003676">
    <property type="term" value="F:nucleic acid binding"/>
    <property type="evidence" value="ECO:0007669"/>
    <property type="project" value="InterPro"/>
</dbReference>
<proteinExistence type="predicted"/>
<organism evidence="4 5">
    <name type="scientific">Cuscuta campestris</name>
    <dbReference type="NCBI Taxonomy" id="132261"/>
    <lineage>
        <taxon>Eukaryota</taxon>
        <taxon>Viridiplantae</taxon>
        <taxon>Streptophyta</taxon>
        <taxon>Embryophyta</taxon>
        <taxon>Tracheophyta</taxon>
        <taxon>Spermatophyta</taxon>
        <taxon>Magnoliopsida</taxon>
        <taxon>eudicotyledons</taxon>
        <taxon>Gunneridae</taxon>
        <taxon>Pentapetalae</taxon>
        <taxon>asterids</taxon>
        <taxon>lamiids</taxon>
        <taxon>Solanales</taxon>
        <taxon>Convolvulaceae</taxon>
        <taxon>Cuscuteae</taxon>
        <taxon>Cuscuta</taxon>
        <taxon>Cuscuta subgen. Grammica</taxon>
        <taxon>Cuscuta sect. Cleistogrammica</taxon>
    </lineage>
</organism>
<name>A0A484LAR6_9ASTE</name>
<keyword evidence="1" id="KW-0479">Metal-binding</keyword>
<reference evidence="4 5" key="1">
    <citation type="submission" date="2018-04" db="EMBL/GenBank/DDBJ databases">
        <authorList>
            <person name="Vogel A."/>
        </authorList>
    </citation>
    <scope>NUCLEOTIDE SEQUENCE [LARGE SCALE GENOMIC DNA]</scope>
</reference>
<accession>A0A484LAR6</accession>
<dbReference type="Proteomes" id="UP000595140">
    <property type="component" value="Unassembled WGS sequence"/>
</dbReference>
<dbReference type="AlphaFoldDB" id="A0A484LAR6"/>